<evidence type="ECO:0000313" key="5">
    <source>
        <dbReference type="Proteomes" id="UP000050378"/>
    </source>
</evidence>
<reference evidence="3 5" key="1">
    <citation type="submission" date="2015-09" db="EMBL/GenBank/DDBJ databases">
        <title>Draft Genome Sequence of Pseudoalteromonas lipolytica UCD-48B.</title>
        <authorList>
            <person name="Krusor M."/>
            <person name="Coil D.A."/>
            <person name="Lang J.M."/>
            <person name="Eisen J.A."/>
            <person name="Alexiev A."/>
        </authorList>
    </citation>
    <scope>NUCLEOTIDE SEQUENCE [LARGE SCALE GENOMIC DNA]</scope>
    <source>
        <strain evidence="3 5">UCD-48B</strain>
    </source>
</reference>
<evidence type="ECO:0000313" key="6">
    <source>
        <dbReference type="Proteomes" id="UP001377972"/>
    </source>
</evidence>
<dbReference type="OrthoDB" id="9794397at2"/>
<proteinExistence type="predicted"/>
<name>A0A0P7DSD4_9GAMM</name>
<dbReference type="EMBL" id="JAQPZS010000008">
    <property type="protein sequence ID" value="MEJ6496381.1"/>
    <property type="molecule type" value="Genomic_DNA"/>
</dbReference>
<sequence length="195" mass="21796">MRRSIFITQDDLQSPHWLSAFPNCVIQTACPKKLLADTLVWLLADSADWQVQLQKLTAQRLPVIVMTTQLDIQQLCDALQLGARGYIEAFANKTVIEQVAETVNAGGIWLPGQLLSNLVGVLSGQAINYPHQCDLSSLTKREKQVVDEVIKGATNKQVAQVLNITERTVKEHMSSIFHKLKVRDRMQLMLAVKGH</sequence>
<dbReference type="PRINTS" id="PR00038">
    <property type="entry name" value="HTHLUXR"/>
</dbReference>
<evidence type="ECO:0000313" key="3">
    <source>
        <dbReference type="EMBL" id="KPM81834.1"/>
    </source>
</evidence>
<reference evidence="4 6" key="2">
    <citation type="submission" date="2023-01" db="EMBL/GenBank/DDBJ databases">
        <title>Trichodesmium-associated heterotrophic epibiont bacteria.</title>
        <authorList>
            <person name="Cleveland C.S."/>
            <person name="Webb E.A."/>
        </authorList>
    </citation>
    <scope>NUCLEOTIDE SEQUENCE [LARGE SCALE GENOMIC DNA]</scope>
    <source>
        <strain evidence="4 6">USCH2</strain>
    </source>
</reference>
<dbReference type="STRING" id="570156.AOG27_17970"/>
<evidence type="ECO:0000256" key="1">
    <source>
        <dbReference type="ARBA" id="ARBA00023125"/>
    </source>
</evidence>
<dbReference type="PANTHER" id="PTHR43214:SF38">
    <property type="entry name" value="NITRATE_NITRITE RESPONSE REGULATOR PROTEIN NARL"/>
    <property type="match status" value="1"/>
</dbReference>
<dbReference type="InterPro" id="IPR000792">
    <property type="entry name" value="Tscrpt_reg_LuxR_C"/>
</dbReference>
<dbReference type="Gene3D" id="3.40.50.2300">
    <property type="match status" value="1"/>
</dbReference>
<gene>
    <name evidence="3" type="ORF">AOG27_17970</name>
    <name evidence="4" type="ORF">PQI24_10065</name>
</gene>
<organism evidence="3 5">
    <name type="scientific">Pseudoalteromonas lipolytica</name>
    <dbReference type="NCBI Taxonomy" id="570156"/>
    <lineage>
        <taxon>Bacteria</taxon>
        <taxon>Pseudomonadati</taxon>
        <taxon>Pseudomonadota</taxon>
        <taxon>Gammaproteobacteria</taxon>
        <taxon>Alteromonadales</taxon>
        <taxon>Pseudoalteromonadaceae</taxon>
        <taxon>Pseudoalteromonas</taxon>
    </lineage>
</organism>
<dbReference type="RefSeq" id="WP_054554374.1">
    <property type="nucleotide sequence ID" value="NZ_JAQPZS010000008.1"/>
</dbReference>
<evidence type="ECO:0000313" key="4">
    <source>
        <dbReference type="EMBL" id="MEJ6496381.1"/>
    </source>
</evidence>
<dbReference type="PANTHER" id="PTHR43214">
    <property type="entry name" value="TWO-COMPONENT RESPONSE REGULATOR"/>
    <property type="match status" value="1"/>
</dbReference>
<dbReference type="Pfam" id="PF00196">
    <property type="entry name" value="GerE"/>
    <property type="match status" value="1"/>
</dbReference>
<dbReference type="PROSITE" id="PS00622">
    <property type="entry name" value="HTH_LUXR_1"/>
    <property type="match status" value="1"/>
</dbReference>
<accession>A0A0P7DSD4</accession>
<dbReference type="SUPFAM" id="SSF46894">
    <property type="entry name" value="C-terminal effector domain of the bipartite response regulators"/>
    <property type="match status" value="1"/>
</dbReference>
<dbReference type="Proteomes" id="UP000050378">
    <property type="component" value="Unassembled WGS sequence"/>
</dbReference>
<dbReference type="AlphaFoldDB" id="A0A0P7DSD4"/>
<comment type="caution">
    <text evidence="3">The sequence shown here is derived from an EMBL/GenBank/DDBJ whole genome shotgun (WGS) entry which is preliminary data.</text>
</comment>
<dbReference type="GO" id="GO:0003677">
    <property type="term" value="F:DNA binding"/>
    <property type="evidence" value="ECO:0007669"/>
    <property type="project" value="UniProtKB-KW"/>
</dbReference>
<dbReference type="InterPro" id="IPR016032">
    <property type="entry name" value="Sig_transdc_resp-reg_C-effctor"/>
</dbReference>
<dbReference type="Proteomes" id="UP001377972">
    <property type="component" value="Unassembled WGS sequence"/>
</dbReference>
<evidence type="ECO:0000259" key="2">
    <source>
        <dbReference type="PROSITE" id="PS50043"/>
    </source>
</evidence>
<dbReference type="PATRIC" id="fig|570156.3.peg.1516"/>
<protein>
    <submittedName>
        <fullName evidence="3 4">Regulator</fullName>
    </submittedName>
</protein>
<keyword evidence="6" id="KW-1185">Reference proteome</keyword>
<dbReference type="InterPro" id="IPR039420">
    <property type="entry name" value="WalR-like"/>
</dbReference>
<dbReference type="PROSITE" id="PS50043">
    <property type="entry name" value="HTH_LUXR_2"/>
    <property type="match status" value="1"/>
</dbReference>
<dbReference type="GO" id="GO:0006355">
    <property type="term" value="P:regulation of DNA-templated transcription"/>
    <property type="evidence" value="ECO:0007669"/>
    <property type="project" value="InterPro"/>
</dbReference>
<dbReference type="CDD" id="cd06170">
    <property type="entry name" value="LuxR_C_like"/>
    <property type="match status" value="1"/>
</dbReference>
<feature type="domain" description="HTH luxR-type" evidence="2">
    <location>
        <begin position="131"/>
        <end position="195"/>
    </location>
</feature>
<dbReference type="EMBL" id="LJTC01000013">
    <property type="protein sequence ID" value="KPM81834.1"/>
    <property type="molecule type" value="Genomic_DNA"/>
</dbReference>
<keyword evidence="1" id="KW-0238">DNA-binding</keyword>
<dbReference type="SMART" id="SM00421">
    <property type="entry name" value="HTH_LUXR"/>
    <property type="match status" value="1"/>
</dbReference>